<dbReference type="Pfam" id="PF07603">
    <property type="entry name" value="Lcl_C"/>
    <property type="match status" value="1"/>
</dbReference>
<evidence type="ECO:0000259" key="2">
    <source>
        <dbReference type="Pfam" id="PF07603"/>
    </source>
</evidence>
<protein>
    <submittedName>
        <fullName evidence="3">DUF1566 domain-containing protein</fullName>
    </submittedName>
</protein>
<dbReference type="InterPro" id="IPR011460">
    <property type="entry name" value="Lcl_C"/>
</dbReference>
<sequence length="228" mass="24277">MVSRYILLLFAPLAWAAQEPAAVLAITSDAPAAIELDGNPIGRLDPGTPLRIQTTPGEHILQALPAGGAPAWRKTVMVSSAFPADVKIPLRSHMERIEIEKSGLWKDERTGLTWSAADSGSGVTVSQAHAYCGRLTTGGFQDWLLPSIEQLQTLFGGEADERGFRVIAPLKLTGWSWSSTQGNEPAENWTLDLGDGARASVAAGDAGLNRALCVRPAPPESAKSTVRR</sequence>
<organism evidence="3 4">
    <name type="scientific">Paludibaculum fermentans</name>
    <dbReference type="NCBI Taxonomy" id="1473598"/>
    <lineage>
        <taxon>Bacteria</taxon>
        <taxon>Pseudomonadati</taxon>
        <taxon>Acidobacteriota</taxon>
        <taxon>Terriglobia</taxon>
        <taxon>Bryobacterales</taxon>
        <taxon>Bryobacteraceae</taxon>
        <taxon>Paludibaculum</taxon>
    </lineage>
</organism>
<keyword evidence="4" id="KW-1185">Reference proteome</keyword>
<evidence type="ECO:0000256" key="1">
    <source>
        <dbReference type="SAM" id="SignalP"/>
    </source>
</evidence>
<evidence type="ECO:0000313" key="3">
    <source>
        <dbReference type="EMBL" id="QOY89396.1"/>
    </source>
</evidence>
<name>A0A7S7NTF8_PALFE</name>
<dbReference type="AlphaFoldDB" id="A0A7S7NTF8"/>
<dbReference type="EMBL" id="CP063849">
    <property type="protein sequence ID" value="QOY89396.1"/>
    <property type="molecule type" value="Genomic_DNA"/>
</dbReference>
<proteinExistence type="predicted"/>
<feature type="chain" id="PRO_5032956504" evidence="1">
    <location>
        <begin position="17"/>
        <end position="228"/>
    </location>
</feature>
<feature type="domain" description="Lcl C-terminal" evidence="2">
    <location>
        <begin position="105"/>
        <end position="202"/>
    </location>
</feature>
<feature type="signal peptide" evidence="1">
    <location>
        <begin position="1"/>
        <end position="16"/>
    </location>
</feature>
<keyword evidence="1" id="KW-0732">Signal</keyword>
<reference evidence="3 4" key="1">
    <citation type="submission" date="2020-10" db="EMBL/GenBank/DDBJ databases">
        <title>Complete genome sequence of Paludibaculum fermentans P105T, a facultatively anaerobic acidobacterium capable of dissimilatory Fe(III) reduction.</title>
        <authorList>
            <person name="Dedysh S.N."/>
            <person name="Beletsky A.V."/>
            <person name="Kulichevskaya I.S."/>
            <person name="Mardanov A.V."/>
            <person name="Ravin N.V."/>
        </authorList>
    </citation>
    <scope>NUCLEOTIDE SEQUENCE [LARGE SCALE GENOMIC DNA]</scope>
    <source>
        <strain evidence="3 4">P105</strain>
    </source>
</reference>
<dbReference type="RefSeq" id="WP_194451058.1">
    <property type="nucleotide sequence ID" value="NZ_CP063849.1"/>
</dbReference>
<gene>
    <name evidence="3" type="ORF">IRI77_05420</name>
</gene>
<dbReference type="KEGG" id="pfer:IRI77_05420"/>
<dbReference type="Proteomes" id="UP000593892">
    <property type="component" value="Chromosome"/>
</dbReference>
<accession>A0A7S7NTF8</accession>
<evidence type="ECO:0000313" key="4">
    <source>
        <dbReference type="Proteomes" id="UP000593892"/>
    </source>
</evidence>